<dbReference type="Gene3D" id="3.20.20.70">
    <property type="entry name" value="Aldolase class I"/>
    <property type="match status" value="1"/>
</dbReference>
<keyword evidence="8" id="KW-0560">Oxidoreductase</keyword>
<comment type="pathway">
    <text evidence="2">Pyrimidine metabolism; UMP biosynthesis via de novo pathway.</text>
</comment>
<dbReference type="Proteomes" id="UP000580051">
    <property type="component" value="Unassembled WGS sequence"/>
</dbReference>
<keyword evidence="9" id="KW-0408">Iron</keyword>
<dbReference type="InterPro" id="IPR017896">
    <property type="entry name" value="4Fe4S_Fe-S-bd"/>
</dbReference>
<dbReference type="PROSITE" id="PS51379">
    <property type="entry name" value="4FE4S_FER_2"/>
    <property type="match status" value="2"/>
</dbReference>
<accession>A0A6V8NL48</accession>
<dbReference type="InterPro" id="IPR017900">
    <property type="entry name" value="4Fe4S_Fe_S_CS"/>
</dbReference>
<evidence type="ECO:0000256" key="7">
    <source>
        <dbReference type="ARBA" id="ARBA00022975"/>
    </source>
</evidence>
<keyword evidence="7" id="KW-0665">Pyrimidine biosynthesis</keyword>
<reference evidence="14 15" key="1">
    <citation type="journal article" date="2020" name="Front. Microbiol.">
        <title>Single-cell genomics of novel Actinobacteria with the Wood-Ljungdahl pathway discovered in a serpentinizing system.</title>
        <authorList>
            <person name="Merino N."/>
            <person name="Kawai M."/>
            <person name="Boyd E.S."/>
            <person name="Colman D.R."/>
            <person name="McGlynn S.E."/>
            <person name="Nealson K.H."/>
            <person name="Kurokawa K."/>
            <person name="Hongoh Y."/>
        </authorList>
    </citation>
    <scope>NUCLEOTIDE SEQUENCE [LARGE SCALE GENOMIC DNA]</scope>
    <source>
        <strain evidence="14 15">S06</strain>
    </source>
</reference>
<dbReference type="RefSeq" id="WP_176225992.1">
    <property type="nucleotide sequence ID" value="NZ_BLRV01000004.1"/>
</dbReference>
<feature type="domain" description="4Fe-4S ferredoxin-type" evidence="13">
    <location>
        <begin position="302"/>
        <end position="330"/>
    </location>
</feature>
<dbReference type="InterPro" id="IPR023359">
    <property type="entry name" value="Dihydro_DH_chainA_dom2"/>
</dbReference>
<evidence type="ECO:0000256" key="10">
    <source>
        <dbReference type="ARBA" id="ARBA00023014"/>
    </source>
</evidence>
<dbReference type="GO" id="GO:0005737">
    <property type="term" value="C:cytoplasm"/>
    <property type="evidence" value="ECO:0007669"/>
    <property type="project" value="InterPro"/>
</dbReference>
<proteinExistence type="inferred from homology"/>
<evidence type="ECO:0000256" key="12">
    <source>
        <dbReference type="ARBA" id="ARBA00032722"/>
    </source>
</evidence>
<evidence type="ECO:0000256" key="11">
    <source>
        <dbReference type="ARBA" id="ARBA00030119"/>
    </source>
</evidence>
<gene>
    <name evidence="14" type="ORF">HKBW3S06_00070</name>
</gene>
<dbReference type="InterPro" id="IPR050074">
    <property type="entry name" value="DHO_dehydrogenase"/>
</dbReference>
<dbReference type="GO" id="GO:0051536">
    <property type="term" value="F:iron-sulfur cluster binding"/>
    <property type="evidence" value="ECO:0007669"/>
    <property type="project" value="UniProtKB-KW"/>
</dbReference>
<dbReference type="PROSITE" id="PS00198">
    <property type="entry name" value="4FE4S_FER_1"/>
    <property type="match status" value="1"/>
</dbReference>
<comment type="cofactor">
    <cofactor evidence="1">
        <name>FMN</name>
        <dbReference type="ChEBI" id="CHEBI:58210"/>
    </cofactor>
</comment>
<evidence type="ECO:0000259" key="13">
    <source>
        <dbReference type="PROSITE" id="PS51379"/>
    </source>
</evidence>
<dbReference type="PANTHER" id="PTHR48109">
    <property type="entry name" value="DIHYDROOROTATE DEHYDROGENASE (QUINONE), MITOCHONDRIAL-RELATED"/>
    <property type="match status" value="1"/>
</dbReference>
<keyword evidence="4" id="KW-0285">Flavoprotein</keyword>
<evidence type="ECO:0000256" key="3">
    <source>
        <dbReference type="ARBA" id="ARBA00010804"/>
    </source>
</evidence>
<evidence type="ECO:0000313" key="15">
    <source>
        <dbReference type="Proteomes" id="UP000580051"/>
    </source>
</evidence>
<comment type="similarity">
    <text evidence="3">Belongs to the dihydropyrimidine dehydrogenase family.</text>
</comment>
<keyword evidence="6" id="KW-0479">Metal-binding</keyword>
<dbReference type="InterPro" id="IPR013785">
    <property type="entry name" value="Aldolase_TIM"/>
</dbReference>
<dbReference type="AlphaFoldDB" id="A0A6V8NL48"/>
<dbReference type="SUPFAM" id="SSF54862">
    <property type="entry name" value="4Fe-4S ferredoxins"/>
    <property type="match status" value="1"/>
</dbReference>
<dbReference type="GO" id="GO:0004152">
    <property type="term" value="F:dihydroorotate dehydrogenase activity"/>
    <property type="evidence" value="ECO:0007669"/>
    <property type="project" value="TreeGrafter"/>
</dbReference>
<dbReference type="PANTHER" id="PTHR48109:SF1">
    <property type="entry name" value="DIHYDROOROTATE DEHYDROGENASE (FUMARATE)"/>
    <property type="match status" value="1"/>
</dbReference>
<keyword evidence="10" id="KW-0411">Iron-sulfur</keyword>
<evidence type="ECO:0000313" key="14">
    <source>
        <dbReference type="EMBL" id="GFP20843.1"/>
    </source>
</evidence>
<dbReference type="Pfam" id="PF01180">
    <property type="entry name" value="DHO_dh"/>
    <property type="match status" value="1"/>
</dbReference>
<comment type="caution">
    <text evidence="14">The sequence shown here is derived from an EMBL/GenBank/DDBJ whole genome shotgun (WGS) entry which is preliminary data.</text>
</comment>
<name>A0A6V8NL48_9ACTN</name>
<evidence type="ECO:0000256" key="4">
    <source>
        <dbReference type="ARBA" id="ARBA00022630"/>
    </source>
</evidence>
<protein>
    <recommendedName>
        <fullName evidence="12">Dihydrothymine dehydrogenase</fullName>
    </recommendedName>
    <alternativeName>
        <fullName evidence="11">Dihydrouracil dehydrogenase</fullName>
    </alternativeName>
</protein>
<dbReference type="Gene3D" id="2.30.26.10">
    <property type="entry name" value="Dihydroorotate Dehydrogenase A, chain A, domain 2"/>
    <property type="match status" value="1"/>
</dbReference>
<organism evidence="14 15">
    <name type="scientific">Candidatus Hakubella thermalkaliphila</name>
    <dbReference type="NCBI Taxonomy" id="2754717"/>
    <lineage>
        <taxon>Bacteria</taxon>
        <taxon>Bacillati</taxon>
        <taxon>Actinomycetota</taxon>
        <taxon>Actinomycetota incertae sedis</taxon>
        <taxon>Candidatus Hakubellales</taxon>
        <taxon>Candidatus Hakubellaceae</taxon>
        <taxon>Candidatus Hakubella</taxon>
    </lineage>
</organism>
<evidence type="ECO:0000256" key="2">
    <source>
        <dbReference type="ARBA" id="ARBA00004725"/>
    </source>
</evidence>
<evidence type="ECO:0000256" key="1">
    <source>
        <dbReference type="ARBA" id="ARBA00001917"/>
    </source>
</evidence>
<dbReference type="SUPFAM" id="SSF51395">
    <property type="entry name" value="FMN-linked oxidoreductases"/>
    <property type="match status" value="1"/>
</dbReference>
<keyword evidence="5" id="KW-0288">FMN</keyword>
<dbReference type="GO" id="GO:0006207">
    <property type="term" value="P:'de novo' pyrimidine nucleobase biosynthetic process"/>
    <property type="evidence" value="ECO:0007669"/>
    <property type="project" value="TreeGrafter"/>
</dbReference>
<feature type="domain" description="4Fe-4S ferredoxin-type" evidence="13">
    <location>
        <begin position="331"/>
        <end position="360"/>
    </location>
</feature>
<dbReference type="GO" id="GO:0006221">
    <property type="term" value="P:pyrimidine nucleotide biosynthetic process"/>
    <property type="evidence" value="ECO:0007669"/>
    <property type="project" value="UniProtKB-KW"/>
</dbReference>
<evidence type="ECO:0000256" key="9">
    <source>
        <dbReference type="ARBA" id="ARBA00023004"/>
    </source>
</evidence>
<evidence type="ECO:0000256" key="6">
    <source>
        <dbReference type="ARBA" id="ARBA00022723"/>
    </source>
</evidence>
<evidence type="ECO:0000256" key="5">
    <source>
        <dbReference type="ARBA" id="ARBA00022643"/>
    </source>
</evidence>
<dbReference type="Pfam" id="PF13237">
    <property type="entry name" value="Fer4_10"/>
    <property type="match status" value="1"/>
</dbReference>
<sequence length="371" mass="40158">MANLEIELCGIKMKNPVMPAAGTLVRDLDSMRKVASSGVGAMVTKTVSTEAARDPLPNLAQVDRAFFNCELWGEISPEIWVNQVLPQARELGLPLIVSLGYTSQQIDDLAPRVKPYADAVELSTHYLGDDLALLIEPIKVARRHLDVPIWVKVSPNIPDVKAMAIAAEKAGADAIVAINSLGPTLSIDVERVLPRLGSPTGYGWLSGPALKPLAVRYVYEISQSVEIPVIGVGGISRGTDVVEMMMAGASAVQLLTAAILNGVETYTRVIQGLESFLDQHGYSSASDIVGLFHRVGRIRYTSPPLIDQEKCNLCRLCVKSCAYDALAIVGDQLVVDPEKCDICGLCQTRCPRDAISFQYQLLPCCNERTLK</sequence>
<dbReference type="InterPro" id="IPR005720">
    <property type="entry name" value="Dihydroorotate_DH_cat"/>
</dbReference>
<dbReference type="EMBL" id="BLRV01000004">
    <property type="protein sequence ID" value="GFP20843.1"/>
    <property type="molecule type" value="Genomic_DNA"/>
</dbReference>
<evidence type="ECO:0000256" key="8">
    <source>
        <dbReference type="ARBA" id="ARBA00023002"/>
    </source>
</evidence>
<dbReference type="Gene3D" id="3.30.70.20">
    <property type="match status" value="1"/>
</dbReference>
<dbReference type="GO" id="GO:0046872">
    <property type="term" value="F:metal ion binding"/>
    <property type="evidence" value="ECO:0007669"/>
    <property type="project" value="UniProtKB-KW"/>
</dbReference>